<keyword evidence="8" id="KW-1185">Reference proteome</keyword>
<evidence type="ECO:0000256" key="2">
    <source>
        <dbReference type="ARBA" id="ARBA00022692"/>
    </source>
</evidence>
<keyword evidence="4 5" id="KW-0472">Membrane</keyword>
<protein>
    <submittedName>
        <fullName evidence="7">Sodium:calcium antiporter</fullName>
    </submittedName>
</protein>
<evidence type="ECO:0000313" key="8">
    <source>
        <dbReference type="Proteomes" id="UP000348942"/>
    </source>
</evidence>
<keyword evidence="3 5" id="KW-1133">Transmembrane helix</keyword>
<reference evidence="7 8" key="1">
    <citation type="submission" date="2019-10" db="EMBL/GenBank/DDBJ databases">
        <title>Vibrio sp. nov., isolated from Coralline algae surface.</title>
        <authorList>
            <person name="Geng Y."/>
            <person name="Zhang X."/>
        </authorList>
    </citation>
    <scope>NUCLEOTIDE SEQUENCE [LARGE SCALE GENOMIC DNA]</scope>
    <source>
        <strain evidence="7 8">SM1977</strain>
    </source>
</reference>
<sequence>MAIFISICLVLFSTWMIAKVCDGFEAAADHLGRNMSEGVKGATINAIGSSMPELCATMVFLFLFNDTGGFAGGIATTAGSAVFNTMIIPAMSILTAIKIFKLSAVNVSKKVILRDGIALITIELILIVTIGEHLTWWHGLMLMSLYIIYIAYMLTNMKKSHHAEYSIAEEEEQEQEQDKVSSENALMSWLTLDLENAVIGERKTTNQNAWALLIVSTFFIALSCYLLVLGCELLGHELGLKSYFVAVIIAAAASSVPDTILSVRDAKKGNYDDAVSNALGSNIFDICFALGLPLFLYTIINGPIFMPIDMVDNVGELRVLLLLLTIAAFILFYFGKALGKAKAYTLIGLYIFFAAYIISKAYDLAWVQPITALLKHMLHTMQLPFA</sequence>
<feature type="transmembrane region" description="Helical" evidence="5">
    <location>
        <begin position="70"/>
        <end position="100"/>
    </location>
</feature>
<evidence type="ECO:0000313" key="7">
    <source>
        <dbReference type="EMBL" id="QGA65851.1"/>
    </source>
</evidence>
<dbReference type="InterPro" id="IPR004481">
    <property type="entry name" value="K/Na/Ca-exchanger"/>
</dbReference>
<evidence type="ECO:0000259" key="6">
    <source>
        <dbReference type="Pfam" id="PF01699"/>
    </source>
</evidence>
<feature type="transmembrane region" description="Helical" evidence="5">
    <location>
        <begin position="209"/>
        <end position="230"/>
    </location>
</feature>
<dbReference type="RefSeq" id="WP_153447989.1">
    <property type="nucleotide sequence ID" value="NZ_CP045699.1"/>
</dbReference>
<dbReference type="PANTHER" id="PTHR10846:SF8">
    <property type="entry name" value="INNER MEMBRANE PROTEIN YRBG"/>
    <property type="match status" value="1"/>
</dbReference>
<feature type="transmembrane region" description="Helical" evidence="5">
    <location>
        <begin position="317"/>
        <end position="334"/>
    </location>
</feature>
<dbReference type="GO" id="GO:0006874">
    <property type="term" value="P:intracellular calcium ion homeostasis"/>
    <property type="evidence" value="ECO:0007669"/>
    <property type="project" value="TreeGrafter"/>
</dbReference>
<dbReference type="EMBL" id="CP045699">
    <property type="protein sequence ID" value="QGA65851.1"/>
    <property type="molecule type" value="Genomic_DNA"/>
</dbReference>
<dbReference type="GO" id="GO:0005262">
    <property type="term" value="F:calcium channel activity"/>
    <property type="evidence" value="ECO:0007669"/>
    <property type="project" value="TreeGrafter"/>
</dbReference>
<dbReference type="AlphaFoldDB" id="A0A5Q0TGS5"/>
<proteinExistence type="predicted"/>
<feature type="transmembrane region" description="Helical" evidence="5">
    <location>
        <begin position="341"/>
        <end position="359"/>
    </location>
</feature>
<evidence type="ECO:0000256" key="3">
    <source>
        <dbReference type="ARBA" id="ARBA00022989"/>
    </source>
</evidence>
<dbReference type="InterPro" id="IPR004837">
    <property type="entry name" value="NaCa_Exmemb"/>
</dbReference>
<evidence type="ECO:0000256" key="4">
    <source>
        <dbReference type="ARBA" id="ARBA00023136"/>
    </source>
</evidence>
<organism evidence="7 8">
    <name type="scientific">Vibrio algicola</name>
    <dbReference type="NCBI Taxonomy" id="2662262"/>
    <lineage>
        <taxon>Bacteria</taxon>
        <taxon>Pseudomonadati</taxon>
        <taxon>Pseudomonadota</taxon>
        <taxon>Gammaproteobacteria</taxon>
        <taxon>Vibrionales</taxon>
        <taxon>Vibrionaceae</taxon>
        <taxon>Vibrio</taxon>
    </lineage>
</organism>
<gene>
    <name evidence="7" type="ORF">GFB47_10890</name>
</gene>
<comment type="subcellular location">
    <subcellularLocation>
        <location evidence="1">Membrane</location>
        <topology evidence="1">Multi-pass membrane protein</topology>
    </subcellularLocation>
</comment>
<dbReference type="GO" id="GO:0008273">
    <property type="term" value="F:calcium, potassium:sodium antiporter activity"/>
    <property type="evidence" value="ECO:0007669"/>
    <property type="project" value="TreeGrafter"/>
</dbReference>
<feature type="transmembrane region" description="Helical" evidence="5">
    <location>
        <begin position="242"/>
        <end position="263"/>
    </location>
</feature>
<feature type="transmembrane region" description="Helical" evidence="5">
    <location>
        <begin position="112"/>
        <end position="130"/>
    </location>
</feature>
<keyword evidence="2 5" id="KW-0812">Transmembrane</keyword>
<accession>A0A5Q0TGS5</accession>
<dbReference type="InterPro" id="IPR044880">
    <property type="entry name" value="NCX_ion-bd_dom_sf"/>
</dbReference>
<dbReference type="PANTHER" id="PTHR10846">
    <property type="entry name" value="SODIUM/POTASSIUM/CALCIUM EXCHANGER"/>
    <property type="match status" value="1"/>
</dbReference>
<dbReference type="Gene3D" id="1.20.1420.30">
    <property type="entry name" value="NCX, central ion-binding region"/>
    <property type="match status" value="2"/>
</dbReference>
<dbReference type="Pfam" id="PF01699">
    <property type="entry name" value="Na_Ca_ex"/>
    <property type="match status" value="2"/>
</dbReference>
<feature type="transmembrane region" description="Helical" evidence="5">
    <location>
        <begin position="283"/>
        <end position="305"/>
    </location>
</feature>
<feature type="domain" description="Sodium/calcium exchanger membrane region" evidence="6">
    <location>
        <begin position="6"/>
        <end position="154"/>
    </location>
</feature>
<evidence type="ECO:0000256" key="5">
    <source>
        <dbReference type="SAM" id="Phobius"/>
    </source>
</evidence>
<dbReference type="Proteomes" id="UP000348942">
    <property type="component" value="Chromosome 1"/>
</dbReference>
<feature type="transmembrane region" description="Helical" evidence="5">
    <location>
        <begin position="136"/>
        <end position="154"/>
    </location>
</feature>
<feature type="domain" description="Sodium/calcium exchanger membrane region" evidence="6">
    <location>
        <begin position="209"/>
        <end position="358"/>
    </location>
</feature>
<dbReference type="GO" id="GO:0005886">
    <property type="term" value="C:plasma membrane"/>
    <property type="evidence" value="ECO:0007669"/>
    <property type="project" value="TreeGrafter"/>
</dbReference>
<name>A0A5Q0TGS5_9VIBR</name>
<evidence type="ECO:0000256" key="1">
    <source>
        <dbReference type="ARBA" id="ARBA00004141"/>
    </source>
</evidence>